<protein>
    <submittedName>
        <fullName evidence="2">Dehydrogenases (Flavoproteins)</fullName>
    </submittedName>
</protein>
<name>A0A0P7YEF3_9BACT</name>
<dbReference type="GO" id="GO:0071949">
    <property type="term" value="F:FAD binding"/>
    <property type="evidence" value="ECO:0007669"/>
    <property type="project" value="InterPro"/>
</dbReference>
<evidence type="ECO:0000313" key="3">
    <source>
        <dbReference type="Proteomes" id="UP000050421"/>
    </source>
</evidence>
<dbReference type="Gene3D" id="3.50.50.60">
    <property type="entry name" value="FAD/NAD(P)-binding domain"/>
    <property type="match status" value="1"/>
</dbReference>
<dbReference type="InterPro" id="IPR050407">
    <property type="entry name" value="Geranylgeranyl_reductase"/>
</dbReference>
<dbReference type="EMBL" id="LJXT01000012">
    <property type="protein sequence ID" value="KPQ19278.1"/>
    <property type="molecule type" value="Genomic_DNA"/>
</dbReference>
<organism evidence="2 3">
    <name type="scientific">Algoriphagus marincola HL-49</name>
    <dbReference type="NCBI Taxonomy" id="1305737"/>
    <lineage>
        <taxon>Bacteria</taxon>
        <taxon>Pseudomonadati</taxon>
        <taxon>Bacteroidota</taxon>
        <taxon>Cytophagia</taxon>
        <taxon>Cytophagales</taxon>
        <taxon>Cyclobacteriaceae</taxon>
        <taxon>Algoriphagus</taxon>
    </lineage>
</organism>
<dbReference type="AlphaFoldDB" id="A0A0P7YEF3"/>
<evidence type="ECO:0000313" key="2">
    <source>
        <dbReference type="EMBL" id="KPQ19278.1"/>
    </source>
</evidence>
<comment type="caution">
    <text evidence="2">The sequence shown here is derived from an EMBL/GenBank/DDBJ whole genome shotgun (WGS) entry which is preliminary data.</text>
</comment>
<feature type="domain" description="FAD-binding" evidence="1">
    <location>
        <begin position="28"/>
        <end position="325"/>
    </location>
</feature>
<evidence type="ECO:0000259" key="1">
    <source>
        <dbReference type="Pfam" id="PF01494"/>
    </source>
</evidence>
<dbReference type="SUPFAM" id="SSF51905">
    <property type="entry name" value="FAD/NAD(P)-binding domain"/>
    <property type="match status" value="1"/>
</dbReference>
<gene>
    <name evidence="2" type="ORF">HLUCCX10_03060</name>
</gene>
<sequence>MCTHPNLFFDGRLISRIKGVTLGNSKNIGIIGGGLAGLVSAYLLAKNGHSVQLFEKKIYPFHRVCGEYLSNEVVDFLKRESLFPESLDIPQIDTFEFSDTYGQNVLADLDLGGIGISRFVLDDFLFQKAKTAGATIHTGIQVQEVTFIEGENSFKVTLADGKTFSFDYVIGAFGKRSRIDSEMGRAFTLKRSPFIGVKYHIRIDRPRNVVALHNFKRGYCGINAVEGDRFNLCYLGRREDLRKYGSISDMEREILWKNPHLNRIFQEAEFLFDKPEVINEISFEKKSPVEQHILMTGDAAGLITPLNGNGMAMAIHAAYLVAETLDQFDKREEIESNYRKVWKEHFENRLTLGRWLQRLFGSNMTSSFARKLLADYPYFSRKIIQNTHGEPF</sequence>
<dbReference type="InterPro" id="IPR036188">
    <property type="entry name" value="FAD/NAD-bd_sf"/>
</dbReference>
<dbReference type="PATRIC" id="fig|1305737.6.peg.1285"/>
<dbReference type="Proteomes" id="UP000050421">
    <property type="component" value="Unassembled WGS sequence"/>
</dbReference>
<dbReference type="eggNOG" id="COG0644">
    <property type="taxonomic scope" value="Bacteria"/>
</dbReference>
<dbReference type="Pfam" id="PF01494">
    <property type="entry name" value="FAD_binding_3"/>
    <property type="match status" value="1"/>
</dbReference>
<reference evidence="2 3" key="1">
    <citation type="submission" date="2015-09" db="EMBL/GenBank/DDBJ databases">
        <title>Identification and resolution of microdiversity through metagenomic sequencing of parallel consortia.</title>
        <authorList>
            <person name="Nelson W.C."/>
            <person name="Romine M.F."/>
            <person name="Lindemann S.R."/>
        </authorList>
    </citation>
    <scope>NUCLEOTIDE SEQUENCE [LARGE SCALE GENOMIC DNA]</scope>
    <source>
        <strain evidence="2">HL-49</strain>
    </source>
</reference>
<dbReference type="PANTHER" id="PTHR42685">
    <property type="entry name" value="GERANYLGERANYL DIPHOSPHATE REDUCTASE"/>
    <property type="match status" value="1"/>
</dbReference>
<dbReference type="STRING" id="1305737.GCA_000526355_02611"/>
<proteinExistence type="predicted"/>
<dbReference type="PANTHER" id="PTHR42685:SF21">
    <property type="entry name" value="DEHYDROGENASE (FLAVOPROTEIN)-LIKE PROTEIN"/>
    <property type="match status" value="1"/>
</dbReference>
<dbReference type="InterPro" id="IPR002938">
    <property type="entry name" value="FAD-bd"/>
</dbReference>
<dbReference type="PRINTS" id="PR00420">
    <property type="entry name" value="RNGMNOXGNASE"/>
</dbReference>
<accession>A0A0P7YEF3</accession>